<dbReference type="AlphaFoldDB" id="A0AAV9Z861"/>
<protein>
    <recommendedName>
        <fullName evidence="4">HMG domain-containing protein</fullName>
    </recommendedName>
</protein>
<organism evidence="2 3">
    <name type="scientific">Favolaschia claudopus</name>
    <dbReference type="NCBI Taxonomy" id="2862362"/>
    <lineage>
        <taxon>Eukaryota</taxon>
        <taxon>Fungi</taxon>
        <taxon>Dikarya</taxon>
        <taxon>Basidiomycota</taxon>
        <taxon>Agaricomycotina</taxon>
        <taxon>Agaricomycetes</taxon>
        <taxon>Agaricomycetidae</taxon>
        <taxon>Agaricales</taxon>
        <taxon>Marasmiineae</taxon>
        <taxon>Mycenaceae</taxon>
        <taxon>Favolaschia</taxon>
    </lineage>
</organism>
<evidence type="ECO:0008006" key="4">
    <source>
        <dbReference type="Google" id="ProtNLM"/>
    </source>
</evidence>
<feature type="non-terminal residue" evidence="2">
    <location>
        <position position="1"/>
    </location>
</feature>
<reference evidence="2 3" key="1">
    <citation type="journal article" date="2024" name="J Genomics">
        <title>Draft genome sequencing and assembly of Favolaschia claudopus CIRM-BRFM 2984 isolated from oak limbs.</title>
        <authorList>
            <person name="Navarro D."/>
            <person name="Drula E."/>
            <person name="Chaduli D."/>
            <person name="Cazenave R."/>
            <person name="Ahrendt S."/>
            <person name="Wang J."/>
            <person name="Lipzen A."/>
            <person name="Daum C."/>
            <person name="Barry K."/>
            <person name="Grigoriev I.V."/>
            <person name="Favel A."/>
            <person name="Rosso M.N."/>
            <person name="Martin F."/>
        </authorList>
    </citation>
    <scope>NUCLEOTIDE SEQUENCE [LARGE SCALE GENOMIC DNA]</scope>
    <source>
        <strain evidence="2 3">CIRM-BRFM 2984</strain>
    </source>
</reference>
<evidence type="ECO:0000256" key="1">
    <source>
        <dbReference type="SAM" id="MobiDB-lite"/>
    </source>
</evidence>
<evidence type="ECO:0000313" key="3">
    <source>
        <dbReference type="Proteomes" id="UP001362999"/>
    </source>
</evidence>
<comment type="caution">
    <text evidence="2">The sequence shown here is derived from an EMBL/GenBank/DDBJ whole genome shotgun (WGS) entry which is preliminary data.</text>
</comment>
<gene>
    <name evidence="2" type="ORF">R3P38DRAFT_2584368</name>
</gene>
<accession>A0AAV9Z861</accession>
<feature type="region of interest" description="Disordered" evidence="1">
    <location>
        <begin position="129"/>
        <end position="162"/>
    </location>
</feature>
<dbReference type="Proteomes" id="UP001362999">
    <property type="component" value="Unassembled WGS sequence"/>
</dbReference>
<evidence type="ECO:0000313" key="2">
    <source>
        <dbReference type="EMBL" id="KAK6974296.1"/>
    </source>
</evidence>
<sequence length="432" mass="48754">ASQGKTRTYNVVDLHNCKDAFSYYTALSRGSSSAGTAIVQGMDASKITKGISGHLRQEFRELEILNEITRRKYEGTLPPDLSGVNRRALIGVYRDWCRNNDEELPRQHQERSEWEDNPMMGRWKLVGADASMSTSASKKRKSPDGGTEINGPNPKKPKTLLRDTPRGLQWDFENYSCAYDVLITCLFNLWLSNETEMSKQLSRVGRHLAFLVSGFSRVVKRSTSLERIRDDLRKTLTALDPIRFPSGCKTTRLAVLTMYLFDDYGWGRRSIKCVKCDTVLLDEPAFRLHQTIKGYVRVSGWLTSNKVQPVSGSCPHCSSGLLAFSALDQAPPLLVFDTEEVIFEVEPELRVPVGTDHRYYDLKGVVYFGDNHFTCRVIAKGGDIWYNDGIETGRACLAEGSLLDDEHESLESCSSGPIRRRVRSIIYALRDD</sequence>
<name>A0AAV9Z861_9AGAR</name>
<proteinExistence type="predicted"/>
<keyword evidence="3" id="KW-1185">Reference proteome</keyword>
<dbReference type="EMBL" id="JAWWNJ010000185">
    <property type="protein sequence ID" value="KAK6974296.1"/>
    <property type="molecule type" value="Genomic_DNA"/>
</dbReference>